<comment type="similarity">
    <text evidence="1">Belongs to the peptidase S12 family.</text>
</comment>
<protein>
    <recommendedName>
        <fullName evidence="2">Beta-lactamase-related domain-containing protein</fullName>
    </recommendedName>
</protein>
<proteinExistence type="inferred from homology"/>
<reference evidence="3 4" key="1">
    <citation type="submission" date="2019-06" db="EMBL/GenBank/DDBJ databases">
        <authorList>
            <person name="Broberg M."/>
        </authorList>
    </citation>
    <scope>NUCLEOTIDE SEQUENCE [LARGE SCALE GENOMIC DNA]</scope>
</reference>
<evidence type="ECO:0000256" key="1">
    <source>
        <dbReference type="ARBA" id="ARBA00038215"/>
    </source>
</evidence>
<dbReference type="Pfam" id="PF00144">
    <property type="entry name" value="Beta-lactamase"/>
    <property type="match status" value="1"/>
</dbReference>
<dbReference type="Gene3D" id="3.40.710.10">
    <property type="entry name" value="DD-peptidase/beta-lactamase superfamily"/>
    <property type="match status" value="1"/>
</dbReference>
<comment type="caution">
    <text evidence="3">The sequence shown here is derived from an EMBL/GenBank/DDBJ whole genome shotgun (WGS) entry which is preliminary data.</text>
</comment>
<dbReference type="InterPro" id="IPR001466">
    <property type="entry name" value="Beta-lactam-related"/>
</dbReference>
<evidence type="ECO:0000313" key="4">
    <source>
        <dbReference type="Proteomes" id="UP000766486"/>
    </source>
</evidence>
<organism evidence="3 4">
    <name type="scientific">Bionectria ochroleuca</name>
    <name type="common">Gliocladium roseum</name>
    <dbReference type="NCBI Taxonomy" id="29856"/>
    <lineage>
        <taxon>Eukaryota</taxon>
        <taxon>Fungi</taxon>
        <taxon>Dikarya</taxon>
        <taxon>Ascomycota</taxon>
        <taxon>Pezizomycotina</taxon>
        <taxon>Sordariomycetes</taxon>
        <taxon>Hypocreomycetidae</taxon>
        <taxon>Hypocreales</taxon>
        <taxon>Bionectriaceae</taxon>
        <taxon>Clonostachys</taxon>
    </lineage>
</organism>
<sequence length="639" mass="71677">MNGTGQSTQDSIRERILATIHRIEQVKDVCEAPSISFGVLYGGGKTFTESIGFCDVENGQRANEHTSYHIGSCAKILTSAAIGILVDAGEISWHDPVKKHLHDFDPVEDPEIGKKATIRDVCRHSTGLANPNVVFMAPNGAPAIKSEDYMKMVNALPTANEHGQRFNSWWYYSNAAYGLLGLVVKAVAKVDFANFLRNRICDPLGLNDTLLTEDDVKNNNNLAHPYVKKDGQWHKINNGLTSEGHSHTLPFIGIRSSVSDMLLFGSAVMDRYAEEQEALSKKEPPQSGVSWSEWFWGWFAPAKENPLRQISSIWRWHWTRPCDDGFDNKTAYMLGWLRTTMPTAALPLLSYNSYPTKKEYIVGKESPPQVLYGHSGCVNGSVATIFVIPAHRIAVVALSNAADAGDASNSTVQILLQAIFDSRPKVDLIMSLKESRDMKLKQHDDMISDWKRHRNLDNYNCNAEELVGTYRGLGASIISIEKNEISDINIEKNETLASGLSVVFGHQNASRCQLDKFNRDCLSFLPLDHKEILERAMIDWDYWTVGVFRFVREDEARHDSPIIGLRWKWDQWEDSTLWVKENGNMTDDEYDAIVKKHGKFLKDPWADLVVCNGNSNYNGDEKAGGHVTIQRVNEATVAA</sequence>
<feature type="domain" description="Beta-lactamase-related" evidence="2">
    <location>
        <begin position="29"/>
        <end position="409"/>
    </location>
</feature>
<dbReference type="PANTHER" id="PTHR46825">
    <property type="entry name" value="D-ALANYL-D-ALANINE-CARBOXYPEPTIDASE/ENDOPEPTIDASE AMPH"/>
    <property type="match status" value="1"/>
</dbReference>
<keyword evidence="4" id="KW-1185">Reference proteome</keyword>
<name>A0ABY6TPS2_BIOOC</name>
<evidence type="ECO:0000259" key="2">
    <source>
        <dbReference type="Pfam" id="PF00144"/>
    </source>
</evidence>
<dbReference type="SUPFAM" id="SSF56601">
    <property type="entry name" value="beta-lactamase/transpeptidase-like"/>
    <property type="match status" value="1"/>
</dbReference>
<dbReference type="Proteomes" id="UP000766486">
    <property type="component" value="Unassembled WGS sequence"/>
</dbReference>
<dbReference type="EMBL" id="CABFNS010000185">
    <property type="protein sequence ID" value="VUC20614.1"/>
    <property type="molecule type" value="Genomic_DNA"/>
</dbReference>
<accession>A0ABY6TPS2</accession>
<dbReference type="PANTHER" id="PTHR46825:SF9">
    <property type="entry name" value="BETA-LACTAMASE-RELATED DOMAIN-CONTAINING PROTEIN"/>
    <property type="match status" value="1"/>
</dbReference>
<evidence type="ECO:0000313" key="3">
    <source>
        <dbReference type="EMBL" id="VUC20614.1"/>
    </source>
</evidence>
<dbReference type="InterPro" id="IPR050491">
    <property type="entry name" value="AmpC-like"/>
</dbReference>
<gene>
    <name evidence="3" type="ORF">CLO192961_LOCUS27269</name>
</gene>
<dbReference type="InterPro" id="IPR012338">
    <property type="entry name" value="Beta-lactam/transpept-like"/>
</dbReference>